<dbReference type="Gene3D" id="1.20.1560.10">
    <property type="entry name" value="ABC transporter type 1, transmembrane domain"/>
    <property type="match status" value="1"/>
</dbReference>
<dbReference type="Gene3D" id="3.40.50.300">
    <property type="entry name" value="P-loop containing nucleotide triphosphate hydrolases"/>
    <property type="match status" value="1"/>
</dbReference>
<gene>
    <name evidence="10" type="ORF">J2Z66_002487</name>
</gene>
<keyword evidence="11" id="KW-1185">Reference proteome</keyword>
<dbReference type="PANTHER" id="PTHR43394">
    <property type="entry name" value="ATP-DEPENDENT PERMEASE MDL1, MITOCHONDRIAL"/>
    <property type="match status" value="1"/>
</dbReference>
<dbReference type="SUPFAM" id="SSF52540">
    <property type="entry name" value="P-loop containing nucleoside triphosphate hydrolases"/>
    <property type="match status" value="1"/>
</dbReference>
<comment type="subcellular location">
    <subcellularLocation>
        <location evidence="1">Cell membrane</location>
        <topology evidence="1">Multi-pass membrane protein</topology>
    </subcellularLocation>
</comment>
<dbReference type="PROSITE" id="PS50929">
    <property type="entry name" value="ABC_TM1F"/>
    <property type="match status" value="1"/>
</dbReference>
<feature type="transmembrane region" description="Helical" evidence="7">
    <location>
        <begin position="144"/>
        <end position="168"/>
    </location>
</feature>
<dbReference type="SMART" id="SM00382">
    <property type="entry name" value="AAA"/>
    <property type="match status" value="1"/>
</dbReference>
<dbReference type="InterPro" id="IPR011527">
    <property type="entry name" value="ABC1_TM_dom"/>
</dbReference>
<feature type="transmembrane region" description="Helical" evidence="7">
    <location>
        <begin position="174"/>
        <end position="191"/>
    </location>
</feature>
<evidence type="ECO:0000256" key="7">
    <source>
        <dbReference type="SAM" id="Phobius"/>
    </source>
</evidence>
<dbReference type="InterPro" id="IPR003593">
    <property type="entry name" value="AAA+_ATPase"/>
</dbReference>
<evidence type="ECO:0000256" key="5">
    <source>
        <dbReference type="ARBA" id="ARBA00022989"/>
    </source>
</evidence>
<evidence type="ECO:0000259" key="9">
    <source>
        <dbReference type="PROSITE" id="PS50929"/>
    </source>
</evidence>
<dbReference type="PROSITE" id="PS50893">
    <property type="entry name" value="ABC_TRANSPORTER_2"/>
    <property type="match status" value="1"/>
</dbReference>
<dbReference type="CDD" id="cd03228">
    <property type="entry name" value="ABCC_MRP_Like"/>
    <property type="match status" value="1"/>
</dbReference>
<name>A0ABS4IVL7_9BACL</name>
<keyword evidence="4 10" id="KW-0067">ATP-binding</keyword>
<dbReference type="GO" id="GO:0005524">
    <property type="term" value="F:ATP binding"/>
    <property type="evidence" value="ECO:0007669"/>
    <property type="project" value="UniProtKB-KW"/>
</dbReference>
<feature type="domain" description="ABC transporter" evidence="8">
    <location>
        <begin position="372"/>
        <end position="611"/>
    </location>
</feature>
<protein>
    <submittedName>
        <fullName evidence="10">ATP-binding cassette subfamily B protein</fullName>
    </submittedName>
</protein>
<feature type="transmembrane region" description="Helical" evidence="7">
    <location>
        <begin position="71"/>
        <end position="92"/>
    </location>
</feature>
<dbReference type="InterPro" id="IPR039421">
    <property type="entry name" value="Type_1_exporter"/>
</dbReference>
<dbReference type="SUPFAM" id="SSF90123">
    <property type="entry name" value="ABC transporter transmembrane region"/>
    <property type="match status" value="1"/>
</dbReference>
<evidence type="ECO:0000313" key="11">
    <source>
        <dbReference type="Proteomes" id="UP001519287"/>
    </source>
</evidence>
<dbReference type="Pfam" id="PF00005">
    <property type="entry name" value="ABC_tran"/>
    <property type="match status" value="1"/>
</dbReference>
<dbReference type="PROSITE" id="PS00211">
    <property type="entry name" value="ABC_TRANSPORTER_1"/>
    <property type="match status" value="1"/>
</dbReference>
<evidence type="ECO:0000259" key="8">
    <source>
        <dbReference type="PROSITE" id="PS50893"/>
    </source>
</evidence>
<dbReference type="InterPro" id="IPR036640">
    <property type="entry name" value="ABC1_TM_sf"/>
</dbReference>
<dbReference type="Proteomes" id="UP001519287">
    <property type="component" value="Unassembled WGS sequence"/>
</dbReference>
<feature type="domain" description="ABC transmembrane type-1" evidence="9">
    <location>
        <begin position="26"/>
        <end position="304"/>
    </location>
</feature>
<keyword evidence="2 7" id="KW-0812">Transmembrane</keyword>
<evidence type="ECO:0000256" key="6">
    <source>
        <dbReference type="ARBA" id="ARBA00023136"/>
    </source>
</evidence>
<evidence type="ECO:0000256" key="2">
    <source>
        <dbReference type="ARBA" id="ARBA00022692"/>
    </source>
</evidence>
<evidence type="ECO:0000256" key="4">
    <source>
        <dbReference type="ARBA" id="ARBA00022840"/>
    </source>
</evidence>
<evidence type="ECO:0000256" key="3">
    <source>
        <dbReference type="ARBA" id="ARBA00022741"/>
    </source>
</evidence>
<keyword evidence="6 7" id="KW-0472">Membrane</keyword>
<dbReference type="PANTHER" id="PTHR43394:SF1">
    <property type="entry name" value="ATP-BINDING CASSETTE SUB-FAMILY B MEMBER 10, MITOCHONDRIAL"/>
    <property type="match status" value="1"/>
</dbReference>
<reference evidence="10 11" key="1">
    <citation type="submission" date="2021-03" db="EMBL/GenBank/DDBJ databases">
        <title>Genomic Encyclopedia of Type Strains, Phase IV (KMG-IV): sequencing the most valuable type-strain genomes for metagenomic binning, comparative biology and taxonomic classification.</title>
        <authorList>
            <person name="Goeker M."/>
        </authorList>
    </citation>
    <scope>NUCLEOTIDE SEQUENCE [LARGE SCALE GENOMIC DNA]</scope>
    <source>
        <strain evidence="10 11">DSM 26048</strain>
    </source>
</reference>
<dbReference type="InterPro" id="IPR003439">
    <property type="entry name" value="ABC_transporter-like_ATP-bd"/>
</dbReference>
<feature type="transmembrane region" description="Helical" evidence="7">
    <location>
        <begin position="261"/>
        <end position="280"/>
    </location>
</feature>
<evidence type="ECO:0000313" key="10">
    <source>
        <dbReference type="EMBL" id="MBP1990881.1"/>
    </source>
</evidence>
<dbReference type="InterPro" id="IPR027417">
    <property type="entry name" value="P-loop_NTPase"/>
</dbReference>
<keyword evidence="5 7" id="KW-1133">Transmembrane helix</keyword>
<comment type="caution">
    <text evidence="10">The sequence shown here is derived from an EMBL/GenBank/DDBJ whole genome shotgun (WGS) entry which is preliminary data.</text>
</comment>
<dbReference type="RefSeq" id="WP_209971622.1">
    <property type="nucleotide sequence ID" value="NZ_JAGGLB010000006.1"/>
</dbReference>
<organism evidence="10 11">
    <name type="scientific">Paenibacillus eucommiae</name>
    <dbReference type="NCBI Taxonomy" id="1355755"/>
    <lineage>
        <taxon>Bacteria</taxon>
        <taxon>Bacillati</taxon>
        <taxon>Bacillota</taxon>
        <taxon>Bacilli</taxon>
        <taxon>Bacillales</taxon>
        <taxon>Paenibacillaceae</taxon>
        <taxon>Paenibacillus</taxon>
    </lineage>
</organism>
<sequence length="619" mass="68781">MKNNALTMVRSSIFQLIYRVWRSMPILSLVWLGIPLLLGVLIVPGFSAQRELVDLFVGGGTGLLWNEMVRLAWPPLAVFTGISLLRAALSALHNITDARFRDRATMQIQAEVHQKAVNVPLEQMEEAEYYNRLQRSKDTAGTDLFGVLQNVIAFLRLFFEFIGLFIVMWLADPILGVLLVIVFSLSFAIRLESDIVVRRLNRDLTQSGRQSDYLRAVLTKPETVKEMRIFGSMGYLIGKWNGIMGDSLALRMNARRREIKHGIVVSSVQITSLIGAVTWMVMQMKAGGFTAGTFVIVFLAMRQAHSISSRMAHPISKIYIQSSKVFDLVEFLSMKPQESGAEAEDTTCSDYHMVKELILGGTSQALKKNGKIVFENVHYQYSSGFKPALSNICLSLNPGETVALVGENGAGKSTLVRLLLGLYSPTSGRMTWDGTDYRQLDPDLIRGSMSAVFQDYVRYETTLRDNVGFGLPDHIHNDIAIRRALQVSGAASLEETSDGLDAKIGLLSAGGRELSGGQWQRLAIARAALRNPQLLVLDEPTAALDPQHETELYQSFREMAEGKTVLFVSHRLGWARFANRIVVLKAGQIVEEGTHETLLAADGQYAAMFRAQAQWYRGA</sequence>
<dbReference type="InterPro" id="IPR017871">
    <property type="entry name" value="ABC_transporter-like_CS"/>
</dbReference>
<keyword evidence="3" id="KW-0547">Nucleotide-binding</keyword>
<accession>A0ABS4IVL7</accession>
<dbReference type="EMBL" id="JAGGLB010000006">
    <property type="protein sequence ID" value="MBP1990881.1"/>
    <property type="molecule type" value="Genomic_DNA"/>
</dbReference>
<evidence type="ECO:0000256" key="1">
    <source>
        <dbReference type="ARBA" id="ARBA00004651"/>
    </source>
</evidence>
<proteinExistence type="predicted"/>